<comment type="cofactor">
    <cofactor evidence="6">
        <name>Zn(2+)</name>
        <dbReference type="ChEBI" id="CHEBI:29105"/>
    </cofactor>
    <text evidence="6">Binds 1 zinc ion.</text>
</comment>
<dbReference type="InterPro" id="IPR045090">
    <property type="entry name" value="Pept_M3A_M3B"/>
</dbReference>
<evidence type="ECO:0000256" key="4">
    <source>
        <dbReference type="ARBA" id="ARBA00022833"/>
    </source>
</evidence>
<dbReference type="GO" id="GO:0006508">
    <property type="term" value="P:proteolysis"/>
    <property type="evidence" value="ECO:0007669"/>
    <property type="project" value="UniProtKB-KW"/>
</dbReference>
<keyword evidence="2 6" id="KW-0479">Metal-binding</keyword>
<feature type="domain" description="Peptidase M3A/M3B catalytic" evidence="7">
    <location>
        <begin position="204"/>
        <end position="583"/>
    </location>
</feature>
<dbReference type="GO" id="GO:0006518">
    <property type="term" value="P:peptide metabolic process"/>
    <property type="evidence" value="ECO:0007669"/>
    <property type="project" value="TreeGrafter"/>
</dbReference>
<dbReference type="PANTHER" id="PTHR11804">
    <property type="entry name" value="PROTEASE M3 THIMET OLIGOPEPTIDASE-RELATED"/>
    <property type="match status" value="1"/>
</dbReference>
<keyword evidence="4 6" id="KW-0862">Zinc</keyword>
<evidence type="ECO:0000256" key="6">
    <source>
        <dbReference type="RuleBase" id="RU368091"/>
    </source>
</evidence>
<evidence type="ECO:0000256" key="1">
    <source>
        <dbReference type="ARBA" id="ARBA00022670"/>
    </source>
</evidence>
<dbReference type="SUPFAM" id="SSF55486">
    <property type="entry name" value="Metalloproteases ('zincins'), catalytic domain"/>
    <property type="match status" value="1"/>
</dbReference>
<dbReference type="InterPro" id="IPR001567">
    <property type="entry name" value="Pept_M3A_M3B_dom"/>
</dbReference>
<dbReference type="Proteomes" id="UP001431572">
    <property type="component" value="Chromosome 1"/>
</dbReference>
<dbReference type="Gene3D" id="1.10.1370.20">
    <property type="entry name" value="Oligoendopeptidase f, C-terminal domain"/>
    <property type="match status" value="1"/>
</dbReference>
<dbReference type="InterPro" id="IPR004438">
    <property type="entry name" value="Peptidase_M3B"/>
</dbReference>
<accession>A0A8T7M3P8</accession>
<name>A0A8T7M3P8_9CHLR</name>
<evidence type="ECO:0000313" key="9">
    <source>
        <dbReference type="EMBL" id="NWJ46615.1"/>
    </source>
</evidence>
<dbReference type="Pfam" id="PF08439">
    <property type="entry name" value="Peptidase_M3_N"/>
    <property type="match status" value="1"/>
</dbReference>
<dbReference type="RefSeq" id="WP_341467870.1">
    <property type="nucleotide sequence ID" value="NZ_CP128399.1"/>
</dbReference>
<comment type="similarity">
    <text evidence="6">Belongs to the peptidase M3B family.</text>
</comment>
<dbReference type="Pfam" id="PF01432">
    <property type="entry name" value="Peptidase_M3"/>
    <property type="match status" value="1"/>
</dbReference>
<keyword evidence="3 6" id="KW-0378">Hydrolase</keyword>
<dbReference type="EC" id="3.4.24.-" evidence="6"/>
<dbReference type="NCBIfam" id="TIGR00181">
    <property type="entry name" value="pepF"/>
    <property type="match status" value="1"/>
</dbReference>
<proteinExistence type="inferred from homology"/>
<keyword evidence="5 6" id="KW-0482">Metalloprotease</keyword>
<dbReference type="AlphaFoldDB" id="A0A8T7M3P8"/>
<protein>
    <recommendedName>
        <fullName evidence="6">Oligopeptidase F</fullName>
        <ecNumber evidence="6">3.4.24.-</ecNumber>
    </recommendedName>
</protein>
<dbReference type="Proteomes" id="UP000521676">
    <property type="component" value="Unassembled WGS sequence"/>
</dbReference>
<dbReference type="Gene3D" id="1.20.140.70">
    <property type="entry name" value="Oligopeptidase f, N-terminal domain"/>
    <property type="match status" value="1"/>
</dbReference>
<keyword evidence="12" id="KW-1185">Reference proteome</keyword>
<evidence type="ECO:0000259" key="7">
    <source>
        <dbReference type="Pfam" id="PF01432"/>
    </source>
</evidence>
<dbReference type="InterPro" id="IPR013647">
    <property type="entry name" value="OligopepF_N_dom"/>
</dbReference>
<evidence type="ECO:0000256" key="5">
    <source>
        <dbReference type="ARBA" id="ARBA00023049"/>
    </source>
</evidence>
<evidence type="ECO:0000256" key="3">
    <source>
        <dbReference type="ARBA" id="ARBA00022801"/>
    </source>
</evidence>
<dbReference type="GO" id="GO:0004222">
    <property type="term" value="F:metalloendopeptidase activity"/>
    <property type="evidence" value="ECO:0007669"/>
    <property type="project" value="UniProtKB-UniRule"/>
</dbReference>
<dbReference type="GO" id="GO:0046872">
    <property type="term" value="F:metal ion binding"/>
    <property type="evidence" value="ECO:0007669"/>
    <property type="project" value="UniProtKB-UniRule"/>
</dbReference>
<evidence type="ECO:0000313" key="10">
    <source>
        <dbReference type="EMBL" id="WJW65984.1"/>
    </source>
</evidence>
<feature type="domain" description="Oligopeptidase F N-terminal" evidence="8">
    <location>
        <begin position="114"/>
        <end position="183"/>
    </location>
</feature>
<keyword evidence="1 6" id="KW-0645">Protease</keyword>
<dbReference type="InterPro" id="IPR042088">
    <property type="entry name" value="OligoPept_F_C"/>
</dbReference>
<sequence>MQSLSKRAEIDEKYRWNLESIYATEADWEKDFIAVAESLPGLEAFKGKLGESGKVLFSCLQRQDKLMLQMEQVGVYAHMRRDEDTTNTPYQALYDRAMGLWSQLGAAASFITPEIVELSDEKLADFFKQEPQLELYRFALEQIMKMKQHTRSAEVEEVLAQTWEVMSGPSNIYDMLTDADFKFGTILNEKDEEVEVTHGRYISYLESQNRRVRQDAFKTLYATYAKYSNTLASVYATSVKADIFGAKVRGYKSSLESSLKPLNVPLEVYSNLLETVNKNLPTLHRYLRVRKRMLGLDDLHMYDLYVPLVAQADRKIPYEEAVETVVKGLNRLGETYVREMATGINSRWIDVYETPGKSSGAYSSGSYTTQPFILLNYQNNLDGMYTLAHELGHSMHSFYTNKNQPFPYANYSLFVAEVASITNEALLTDHLLGQTTDSALRMYLINAELEKFRTTLFRQTMFAEFEYETHRRAEEGEALTPDLLNSIYKELNVKYYGAETVVDEEIAYEWSRIPHFYRAFYVYQYSTGISAAAALSKQIIEEGDPAVERYLQFLKSGSSKYPTDLLKMAGVDMTTPRPVQQALDHFADMVDKFEQMSLQTV</sequence>
<dbReference type="EMBL" id="JACATZ010000001">
    <property type="protein sequence ID" value="NWJ46615.1"/>
    <property type="molecule type" value="Genomic_DNA"/>
</dbReference>
<dbReference type="CDD" id="cd09608">
    <property type="entry name" value="M3B_PepF"/>
    <property type="match status" value="1"/>
</dbReference>
<reference evidence="10" key="2">
    <citation type="journal article" date="2024" name="Nature">
        <title>Anoxygenic phototroph of the Chloroflexota uses a type I reaction centre.</title>
        <authorList>
            <person name="Tsuji J.M."/>
            <person name="Shaw N.A."/>
            <person name="Nagashima S."/>
            <person name="Venkiteswaran J.J."/>
            <person name="Schiff S.L."/>
            <person name="Watanabe T."/>
            <person name="Fukui M."/>
            <person name="Hanada S."/>
            <person name="Tank M."/>
            <person name="Neufeld J.D."/>
        </authorList>
    </citation>
    <scope>NUCLEOTIDE SEQUENCE</scope>
    <source>
        <strain evidence="10">L227-S17</strain>
    </source>
</reference>
<dbReference type="EMBL" id="CP128399">
    <property type="protein sequence ID" value="WJW65984.1"/>
    <property type="molecule type" value="Genomic_DNA"/>
</dbReference>
<organism evidence="9 11">
    <name type="scientific">Candidatus Chlorohelix allophototropha</name>
    <dbReference type="NCBI Taxonomy" id="3003348"/>
    <lineage>
        <taxon>Bacteria</taxon>
        <taxon>Bacillati</taxon>
        <taxon>Chloroflexota</taxon>
        <taxon>Chloroflexia</taxon>
        <taxon>Candidatus Chloroheliales</taxon>
        <taxon>Candidatus Chloroheliaceae</taxon>
        <taxon>Candidatus Chlorohelix</taxon>
    </lineage>
</organism>
<evidence type="ECO:0000313" key="11">
    <source>
        <dbReference type="Proteomes" id="UP000521676"/>
    </source>
</evidence>
<evidence type="ECO:0000256" key="2">
    <source>
        <dbReference type="ARBA" id="ARBA00022723"/>
    </source>
</evidence>
<gene>
    <name evidence="9" type="primary">pepF</name>
    <name evidence="9" type="ORF">HXX08_12105</name>
    <name evidence="10" type="ORF">OZ401_001765</name>
</gene>
<evidence type="ECO:0000259" key="8">
    <source>
        <dbReference type="Pfam" id="PF08439"/>
    </source>
</evidence>
<comment type="function">
    <text evidence="6">Has oligopeptidase activity and degrades a variety of small bioactive peptides.</text>
</comment>
<dbReference type="PANTHER" id="PTHR11804:SF84">
    <property type="entry name" value="SACCHAROLYSIN"/>
    <property type="match status" value="1"/>
</dbReference>
<reference evidence="9 11" key="1">
    <citation type="submission" date="2020-06" db="EMBL/GenBank/DDBJ databases">
        <title>Anoxygenic phototrophic Chloroflexota member uses a Type I reaction center.</title>
        <authorList>
            <person name="Tsuji J.M."/>
            <person name="Shaw N.A."/>
            <person name="Nagashima S."/>
            <person name="Venkiteswaran J."/>
            <person name="Schiff S.L."/>
            <person name="Hanada S."/>
            <person name="Tank M."/>
            <person name="Neufeld J.D."/>
        </authorList>
    </citation>
    <scope>NUCLEOTIDE SEQUENCE [LARGE SCALE GENOMIC DNA]</scope>
    <source>
        <strain evidence="9">L227-S17</strain>
    </source>
</reference>
<evidence type="ECO:0000313" key="12">
    <source>
        <dbReference type="Proteomes" id="UP001431572"/>
    </source>
</evidence>
<dbReference type="Gene3D" id="1.10.287.830">
    <property type="entry name" value="putative peptidase helix hairpin domain like"/>
    <property type="match status" value="1"/>
</dbReference>